<keyword evidence="1 4" id="KW-0328">Glycosyltransferase</keyword>
<name>A0A1I3C9E8_9ACTN</name>
<dbReference type="EMBL" id="FOOI01000030">
    <property type="protein sequence ID" value="SFH70799.1"/>
    <property type="molecule type" value="Genomic_DNA"/>
</dbReference>
<dbReference type="STRING" id="504797.SAMN05421678_13034"/>
<evidence type="ECO:0000313" key="7">
    <source>
        <dbReference type="Proteomes" id="UP000533017"/>
    </source>
</evidence>
<evidence type="ECO:0000313" key="4">
    <source>
        <dbReference type="EMBL" id="NYH86855.1"/>
    </source>
</evidence>
<dbReference type="Gene3D" id="3.40.50.1580">
    <property type="entry name" value="Nucleoside phosphorylase domain"/>
    <property type="match status" value="1"/>
</dbReference>
<dbReference type="SUPFAM" id="SSF53167">
    <property type="entry name" value="Purine and uridine phosphorylases"/>
    <property type="match status" value="1"/>
</dbReference>
<evidence type="ECO:0000313" key="6">
    <source>
        <dbReference type="Proteomes" id="UP000199052"/>
    </source>
</evidence>
<dbReference type="GO" id="GO:0017061">
    <property type="term" value="F:S-methyl-5-thioadenosine phosphorylase activity"/>
    <property type="evidence" value="ECO:0007669"/>
    <property type="project" value="UniProtKB-EC"/>
</dbReference>
<evidence type="ECO:0000256" key="1">
    <source>
        <dbReference type="ARBA" id="ARBA00022676"/>
    </source>
</evidence>
<organism evidence="5 6">
    <name type="scientific">Actinopolymorpha cephalotaxi</name>
    <dbReference type="NCBI Taxonomy" id="504797"/>
    <lineage>
        <taxon>Bacteria</taxon>
        <taxon>Bacillati</taxon>
        <taxon>Actinomycetota</taxon>
        <taxon>Actinomycetes</taxon>
        <taxon>Propionibacteriales</taxon>
        <taxon>Actinopolymorphaceae</taxon>
        <taxon>Actinopolymorpha</taxon>
    </lineage>
</organism>
<dbReference type="PANTHER" id="PTHR42679:SF2">
    <property type="entry name" value="S-METHYL-5'-THIOADENOSINE PHOSPHORYLASE"/>
    <property type="match status" value="1"/>
</dbReference>
<accession>A0A1I3C9E8</accession>
<evidence type="ECO:0000313" key="5">
    <source>
        <dbReference type="EMBL" id="SFH70799.1"/>
    </source>
</evidence>
<dbReference type="CDD" id="cd09010">
    <property type="entry name" value="MTAP_SsMTAPII_like_MTIP"/>
    <property type="match status" value="1"/>
</dbReference>
<dbReference type="Proteomes" id="UP000533017">
    <property type="component" value="Unassembled WGS sequence"/>
</dbReference>
<dbReference type="InterPro" id="IPR000845">
    <property type="entry name" value="Nucleoside_phosphorylase_d"/>
</dbReference>
<evidence type="ECO:0000256" key="2">
    <source>
        <dbReference type="ARBA" id="ARBA00022679"/>
    </source>
</evidence>
<dbReference type="RefSeq" id="WP_202818426.1">
    <property type="nucleotide sequence ID" value="NZ_FOOI01000030.1"/>
</dbReference>
<protein>
    <submittedName>
        <fullName evidence="5">5'-methylthioadenosine phosphorylase</fullName>
        <ecNumber evidence="4">2.4.2.28</ecNumber>
    </submittedName>
</protein>
<feature type="domain" description="Nucleoside phosphorylase" evidence="3">
    <location>
        <begin position="5"/>
        <end position="248"/>
    </location>
</feature>
<keyword evidence="2 4" id="KW-0808">Transferase</keyword>
<dbReference type="GO" id="GO:0009116">
    <property type="term" value="P:nucleoside metabolic process"/>
    <property type="evidence" value="ECO:0007669"/>
    <property type="project" value="InterPro"/>
</dbReference>
<dbReference type="EMBL" id="JACBZA010000001">
    <property type="protein sequence ID" value="NYH86855.1"/>
    <property type="molecule type" value="Genomic_DNA"/>
</dbReference>
<sequence length="264" mass="27991">MSAEPVGVIGGSGNDELPELRDAKKRQIATVHGTVEVTTGTVRGRAVVHVSRHGHRHERLSNHVQHRANIAALVECGATAVIGLTVCGAVDPDLRPGSLVVFDDLHFPSNRLPDGTLCTWYESAGHPRRSHWVFDRPFSEDLRATLLAAAPEAGVPFAGSGTYGHVDGPRFNTRSEIAQLRTAGVAAVSQTGGPETVLSGEVRLPYALLGYVTDFANGVVEEPEPVAALLGRMAHSKQVFSAVLASALPNVHRPEPSGVIVEMS</sequence>
<proteinExistence type="predicted"/>
<keyword evidence="7" id="KW-1185">Reference proteome</keyword>
<dbReference type="GO" id="GO:0019509">
    <property type="term" value="P:L-methionine salvage from methylthioadenosine"/>
    <property type="evidence" value="ECO:0007669"/>
    <property type="project" value="TreeGrafter"/>
</dbReference>
<dbReference type="InterPro" id="IPR035994">
    <property type="entry name" value="Nucleoside_phosphorylase_sf"/>
</dbReference>
<dbReference type="InterPro" id="IPR010044">
    <property type="entry name" value="MTAP"/>
</dbReference>
<dbReference type="PANTHER" id="PTHR42679">
    <property type="entry name" value="S-METHYL-5'-THIOADENOSINE PHOSPHORYLASE"/>
    <property type="match status" value="1"/>
</dbReference>
<dbReference type="AlphaFoldDB" id="A0A1I3C9E8"/>
<dbReference type="Proteomes" id="UP000199052">
    <property type="component" value="Unassembled WGS sequence"/>
</dbReference>
<dbReference type="Pfam" id="PF01048">
    <property type="entry name" value="PNP_UDP_1"/>
    <property type="match status" value="1"/>
</dbReference>
<reference evidence="5 6" key="1">
    <citation type="submission" date="2016-10" db="EMBL/GenBank/DDBJ databases">
        <authorList>
            <person name="de Groot N.N."/>
        </authorList>
    </citation>
    <scope>NUCLEOTIDE SEQUENCE [LARGE SCALE GENOMIC DNA]</scope>
    <source>
        <strain evidence="5 6">CPCC 202808</strain>
    </source>
</reference>
<gene>
    <name evidence="4" type="ORF">FHR37_005706</name>
    <name evidence="5" type="ORF">SAMN05421678_13034</name>
</gene>
<evidence type="ECO:0000259" key="3">
    <source>
        <dbReference type="Pfam" id="PF01048"/>
    </source>
</evidence>
<reference evidence="4 7" key="2">
    <citation type="submission" date="2020-07" db="EMBL/GenBank/DDBJ databases">
        <title>Sequencing the genomes of 1000 actinobacteria strains.</title>
        <authorList>
            <person name="Klenk H.-P."/>
        </authorList>
    </citation>
    <scope>NUCLEOTIDE SEQUENCE [LARGE SCALE GENOMIC DNA]</scope>
    <source>
        <strain evidence="4 7">DSM 45117</strain>
    </source>
</reference>
<dbReference type="GO" id="GO:0005829">
    <property type="term" value="C:cytosol"/>
    <property type="evidence" value="ECO:0007669"/>
    <property type="project" value="TreeGrafter"/>
</dbReference>
<dbReference type="EC" id="2.4.2.28" evidence="4"/>